<evidence type="ECO:0000313" key="3">
    <source>
        <dbReference type="Proteomes" id="UP001322138"/>
    </source>
</evidence>
<keyword evidence="3" id="KW-1185">Reference proteome</keyword>
<feature type="signal peptide" evidence="1">
    <location>
        <begin position="1"/>
        <end position="32"/>
    </location>
</feature>
<dbReference type="GeneID" id="87892061"/>
<sequence>MGCQSVNPITNPNFKMQFTTIALMLFAILALAAPTPQNDGILNNNDVSVDDVTVLVPAAAGIPVVANVLGETIGNSATNPIAGI</sequence>
<protein>
    <submittedName>
        <fullName evidence="2">Uncharacterized protein</fullName>
    </submittedName>
</protein>
<evidence type="ECO:0000256" key="1">
    <source>
        <dbReference type="SAM" id="SignalP"/>
    </source>
</evidence>
<reference evidence="2 3" key="1">
    <citation type="journal article" date="2023" name="bioRxiv">
        <title>High-quality genome assemblies of four members of thePodospora anserinaspecies complex.</title>
        <authorList>
            <person name="Ament-Velasquez S.L."/>
            <person name="Vogan A.A."/>
            <person name="Wallerman O."/>
            <person name="Hartmann F."/>
            <person name="Gautier V."/>
            <person name="Silar P."/>
            <person name="Giraud T."/>
            <person name="Johannesson H."/>
        </authorList>
    </citation>
    <scope>NUCLEOTIDE SEQUENCE [LARGE SCALE GENOMIC DNA]</scope>
    <source>
        <strain evidence="2 3">CBS 112042</strain>
    </source>
</reference>
<feature type="chain" id="PRO_5045200246" evidence="1">
    <location>
        <begin position="33"/>
        <end position="84"/>
    </location>
</feature>
<dbReference type="EMBL" id="JAFFGZ010000007">
    <property type="protein sequence ID" value="KAK4641643.1"/>
    <property type="molecule type" value="Genomic_DNA"/>
</dbReference>
<keyword evidence="1" id="KW-0732">Signal</keyword>
<organism evidence="2 3">
    <name type="scientific">Podospora bellae-mahoneyi</name>
    <dbReference type="NCBI Taxonomy" id="2093777"/>
    <lineage>
        <taxon>Eukaryota</taxon>
        <taxon>Fungi</taxon>
        <taxon>Dikarya</taxon>
        <taxon>Ascomycota</taxon>
        <taxon>Pezizomycotina</taxon>
        <taxon>Sordariomycetes</taxon>
        <taxon>Sordariomycetidae</taxon>
        <taxon>Sordariales</taxon>
        <taxon>Podosporaceae</taxon>
        <taxon>Podospora</taxon>
    </lineage>
</organism>
<name>A0ABR0FCG5_9PEZI</name>
<gene>
    <name evidence="2" type="ORF">QC761_0076200</name>
</gene>
<accession>A0ABR0FCG5</accession>
<dbReference type="Proteomes" id="UP001322138">
    <property type="component" value="Unassembled WGS sequence"/>
</dbReference>
<proteinExistence type="predicted"/>
<comment type="caution">
    <text evidence="2">The sequence shown here is derived from an EMBL/GenBank/DDBJ whole genome shotgun (WGS) entry which is preliminary data.</text>
</comment>
<evidence type="ECO:0000313" key="2">
    <source>
        <dbReference type="EMBL" id="KAK4641643.1"/>
    </source>
</evidence>
<dbReference type="RefSeq" id="XP_062730619.1">
    <property type="nucleotide sequence ID" value="XM_062872775.1"/>
</dbReference>